<reference evidence="3" key="1">
    <citation type="journal article" date="2014" name="Science">
        <title>Ancient hybridizations among the ancestral genomes of bread wheat.</title>
        <authorList>
            <consortium name="International Wheat Genome Sequencing Consortium,"/>
            <person name="Marcussen T."/>
            <person name="Sandve S.R."/>
            <person name="Heier L."/>
            <person name="Spannagl M."/>
            <person name="Pfeifer M."/>
            <person name="Jakobsen K.S."/>
            <person name="Wulff B.B."/>
            <person name="Steuernagel B."/>
            <person name="Mayer K.F."/>
            <person name="Olsen O.A."/>
        </authorList>
    </citation>
    <scope>NUCLEOTIDE SEQUENCE [LARGE SCALE GENOMIC DNA]</scope>
    <source>
        <strain evidence="3">cv. AL8/78</strain>
    </source>
</reference>
<evidence type="ECO:0000256" key="1">
    <source>
        <dbReference type="SAM" id="MobiDB-lite"/>
    </source>
</evidence>
<name>A0A452XKT4_AEGTS</name>
<protein>
    <submittedName>
        <fullName evidence="2">Uncharacterized protein</fullName>
    </submittedName>
</protein>
<dbReference type="EnsemblPlants" id="AET1Gv20045300.4">
    <property type="protein sequence ID" value="AET1Gv20045300.4"/>
    <property type="gene ID" value="AET1Gv20045300"/>
</dbReference>
<feature type="compositionally biased region" description="Low complexity" evidence="1">
    <location>
        <begin position="47"/>
        <end position="56"/>
    </location>
</feature>
<reference evidence="3" key="2">
    <citation type="journal article" date="2017" name="Nat. Plants">
        <title>The Aegilops tauschii genome reveals multiple impacts of transposons.</title>
        <authorList>
            <person name="Zhao G."/>
            <person name="Zou C."/>
            <person name="Li K."/>
            <person name="Wang K."/>
            <person name="Li T."/>
            <person name="Gao L."/>
            <person name="Zhang X."/>
            <person name="Wang H."/>
            <person name="Yang Z."/>
            <person name="Liu X."/>
            <person name="Jiang W."/>
            <person name="Mao L."/>
            <person name="Kong X."/>
            <person name="Jiao Y."/>
            <person name="Jia J."/>
        </authorList>
    </citation>
    <scope>NUCLEOTIDE SEQUENCE [LARGE SCALE GENOMIC DNA]</scope>
    <source>
        <strain evidence="3">cv. AL8/78</strain>
    </source>
</reference>
<reference evidence="2" key="5">
    <citation type="journal article" date="2021" name="G3 (Bethesda)">
        <title>Aegilops tauschii genome assembly Aet v5.0 features greater sequence contiguity and improved annotation.</title>
        <authorList>
            <person name="Wang L."/>
            <person name="Zhu T."/>
            <person name="Rodriguez J.C."/>
            <person name="Deal K.R."/>
            <person name="Dubcovsky J."/>
            <person name="McGuire P.E."/>
            <person name="Lux T."/>
            <person name="Spannagl M."/>
            <person name="Mayer K.F.X."/>
            <person name="Baldrich P."/>
            <person name="Meyers B.C."/>
            <person name="Huo N."/>
            <person name="Gu Y.Q."/>
            <person name="Zhou H."/>
            <person name="Devos K.M."/>
            <person name="Bennetzen J.L."/>
            <person name="Unver T."/>
            <person name="Budak H."/>
            <person name="Gulick P.J."/>
            <person name="Galiba G."/>
            <person name="Kalapos B."/>
            <person name="Nelson D.R."/>
            <person name="Li P."/>
            <person name="You F.M."/>
            <person name="Luo M.C."/>
            <person name="Dvorak J."/>
        </authorList>
    </citation>
    <scope>NUCLEOTIDE SEQUENCE [LARGE SCALE GENOMIC DNA]</scope>
    <source>
        <strain evidence="2">cv. AL8/78</strain>
    </source>
</reference>
<reference evidence="2" key="3">
    <citation type="journal article" date="2017" name="Nature">
        <title>Genome sequence of the progenitor of the wheat D genome Aegilops tauschii.</title>
        <authorList>
            <person name="Luo M.C."/>
            <person name="Gu Y.Q."/>
            <person name="Puiu D."/>
            <person name="Wang H."/>
            <person name="Twardziok S.O."/>
            <person name="Deal K.R."/>
            <person name="Huo N."/>
            <person name="Zhu T."/>
            <person name="Wang L."/>
            <person name="Wang Y."/>
            <person name="McGuire P.E."/>
            <person name="Liu S."/>
            <person name="Long H."/>
            <person name="Ramasamy R.K."/>
            <person name="Rodriguez J.C."/>
            <person name="Van S.L."/>
            <person name="Yuan L."/>
            <person name="Wang Z."/>
            <person name="Xia Z."/>
            <person name="Xiao L."/>
            <person name="Anderson O.D."/>
            <person name="Ouyang S."/>
            <person name="Liang Y."/>
            <person name="Zimin A.V."/>
            <person name="Pertea G."/>
            <person name="Qi P."/>
            <person name="Bennetzen J.L."/>
            <person name="Dai X."/>
            <person name="Dawson M.W."/>
            <person name="Muller H.G."/>
            <person name="Kugler K."/>
            <person name="Rivarola-Duarte L."/>
            <person name="Spannagl M."/>
            <person name="Mayer K.F.X."/>
            <person name="Lu F.H."/>
            <person name="Bevan M.W."/>
            <person name="Leroy P."/>
            <person name="Li P."/>
            <person name="You F.M."/>
            <person name="Sun Q."/>
            <person name="Liu Z."/>
            <person name="Lyons E."/>
            <person name="Wicker T."/>
            <person name="Salzberg S.L."/>
            <person name="Devos K.M."/>
            <person name="Dvorak J."/>
        </authorList>
    </citation>
    <scope>NUCLEOTIDE SEQUENCE [LARGE SCALE GENOMIC DNA]</scope>
    <source>
        <strain evidence="2">cv. AL8/78</strain>
    </source>
</reference>
<evidence type="ECO:0000313" key="2">
    <source>
        <dbReference type="EnsemblPlants" id="AET1Gv20045300.4"/>
    </source>
</evidence>
<feature type="compositionally biased region" description="Pro residues" evidence="1">
    <location>
        <begin position="57"/>
        <end position="68"/>
    </location>
</feature>
<accession>A0A452XKT4</accession>
<dbReference type="Proteomes" id="UP000015105">
    <property type="component" value="Chromosome 1D"/>
</dbReference>
<evidence type="ECO:0000313" key="3">
    <source>
        <dbReference type="Proteomes" id="UP000015105"/>
    </source>
</evidence>
<proteinExistence type="predicted"/>
<feature type="region of interest" description="Disordered" evidence="1">
    <location>
        <begin position="1"/>
        <end position="80"/>
    </location>
</feature>
<sequence length="80" mass="8525">KAQARAPRTNPSCLREKKRTNPLSADRARRRLDLPLPAISGDADGILSAHSTHSPSSPSPPSPPPNPPHSRSHPLLPGCK</sequence>
<dbReference type="AlphaFoldDB" id="A0A452XKT4"/>
<dbReference type="Gramene" id="AET1Gv20045300.4">
    <property type="protein sequence ID" value="AET1Gv20045300.4"/>
    <property type="gene ID" value="AET1Gv20045300"/>
</dbReference>
<organism evidence="2 3">
    <name type="scientific">Aegilops tauschii subsp. strangulata</name>
    <name type="common">Goatgrass</name>
    <dbReference type="NCBI Taxonomy" id="200361"/>
    <lineage>
        <taxon>Eukaryota</taxon>
        <taxon>Viridiplantae</taxon>
        <taxon>Streptophyta</taxon>
        <taxon>Embryophyta</taxon>
        <taxon>Tracheophyta</taxon>
        <taxon>Spermatophyta</taxon>
        <taxon>Magnoliopsida</taxon>
        <taxon>Liliopsida</taxon>
        <taxon>Poales</taxon>
        <taxon>Poaceae</taxon>
        <taxon>BOP clade</taxon>
        <taxon>Pooideae</taxon>
        <taxon>Triticodae</taxon>
        <taxon>Triticeae</taxon>
        <taxon>Triticinae</taxon>
        <taxon>Aegilops</taxon>
    </lineage>
</organism>
<reference evidence="2" key="4">
    <citation type="submission" date="2019-03" db="UniProtKB">
        <authorList>
            <consortium name="EnsemblPlants"/>
        </authorList>
    </citation>
    <scope>IDENTIFICATION</scope>
</reference>
<keyword evidence="3" id="KW-1185">Reference proteome</keyword>